<dbReference type="RefSeq" id="WP_068321368.1">
    <property type="nucleotide sequence ID" value="NZ_CP010835.1"/>
</dbReference>
<accession>A0A127BAC9</accession>
<name>A0A127BAC9_9EURY</name>
<dbReference type="STRING" id="1609559.TQ32_04125"/>
<proteinExistence type="predicted"/>
<dbReference type="Proteomes" id="UP000070587">
    <property type="component" value="Chromosome"/>
</dbReference>
<evidence type="ECO:0000313" key="1">
    <source>
        <dbReference type="EMBL" id="AMM53759.1"/>
    </source>
</evidence>
<sequence length="276" mass="30626">MKQKCWIIFGVIFIILGSIIPVEATTTIVGTEVYSKIHKSWSGVDKCTLVRTVRPTAGGDTPSVTVTIPWDNLAVVSLIVTRLYSGVKTNTGDKLKFTEAMGSVFFGKGSYHSFSGPTWSGYEEYWIVPTEMYGYGGKTGTTITKTYTLTVYAKSETEAETKVKAGFDLLGIGAEVSVRVVGTAGVEGRYTVEVKITQYKHYYTTIFQGTMHRHYHVEGSGILPMSTGSQKVKSVDNKNSRDLYEYKDFDFTRRHTFYSYEDVDLTSLGSRGTLTS</sequence>
<reference evidence="1 2" key="2">
    <citation type="journal article" date="2016" name="Int. J. Syst. Evol. Microbiol.">
        <title>Pyrococcus kukulkanii sp. nov., a hyperthermophilic, piezophilic archaeon isolated from a deep-sea hydrothermal vent.</title>
        <authorList>
            <person name="Callac N."/>
            <person name="Oger P."/>
            <person name="Lesongeur F."/>
            <person name="Rattray J.E."/>
            <person name="Vannier P."/>
            <person name="Michoud G."/>
            <person name="Beauverger M."/>
            <person name="Gayet N."/>
            <person name="Rouxel O."/>
            <person name="Jebbar M."/>
            <person name="Godfroy A."/>
        </authorList>
    </citation>
    <scope>NUCLEOTIDE SEQUENCE [LARGE SCALE GENOMIC DNA]</scope>
    <source>
        <strain evidence="1 2">NCB100</strain>
    </source>
</reference>
<dbReference type="KEGG" id="pyc:TQ32_04125"/>
<dbReference type="PATRIC" id="fig|1609559.3.peg.859"/>
<gene>
    <name evidence="1" type="ORF">TQ32_04125</name>
</gene>
<organism evidence="1 2">
    <name type="scientific">Pyrococcus kukulkanii</name>
    <dbReference type="NCBI Taxonomy" id="1609559"/>
    <lineage>
        <taxon>Archaea</taxon>
        <taxon>Methanobacteriati</taxon>
        <taxon>Methanobacteriota</taxon>
        <taxon>Thermococci</taxon>
        <taxon>Thermococcales</taxon>
        <taxon>Thermococcaceae</taxon>
        <taxon>Pyrococcus</taxon>
    </lineage>
</organism>
<dbReference type="OrthoDB" id="381960at2157"/>
<protein>
    <submittedName>
        <fullName evidence="1">Uncharacterized protein</fullName>
    </submittedName>
</protein>
<dbReference type="GeneID" id="28490994"/>
<reference evidence="2" key="1">
    <citation type="submission" date="2015-02" db="EMBL/GenBank/DDBJ databases">
        <title>Pyrococcus kukulkanii sp. nov., a novel hyperthermophilic archaeon isolated from a deep-sea hydrothermal vent at the Guaymas Basin.</title>
        <authorList>
            <person name="Oger P.M."/>
            <person name="Callac N."/>
            <person name="Jebbar M."/>
            <person name="Godfroy A."/>
        </authorList>
    </citation>
    <scope>NUCLEOTIDE SEQUENCE [LARGE SCALE GENOMIC DNA]</scope>
    <source>
        <strain evidence="2">NCB100</strain>
    </source>
</reference>
<evidence type="ECO:0000313" key="2">
    <source>
        <dbReference type="Proteomes" id="UP000070587"/>
    </source>
</evidence>
<dbReference type="EMBL" id="CP010835">
    <property type="protein sequence ID" value="AMM53759.1"/>
    <property type="molecule type" value="Genomic_DNA"/>
</dbReference>
<dbReference type="AlphaFoldDB" id="A0A127BAC9"/>